<keyword evidence="2" id="KW-1185">Reference proteome</keyword>
<dbReference type="AlphaFoldDB" id="W1PCP1"/>
<dbReference type="Gramene" id="ERN04810">
    <property type="protein sequence ID" value="ERN04810"/>
    <property type="gene ID" value="AMTR_s00208p00026010"/>
</dbReference>
<reference evidence="2" key="1">
    <citation type="journal article" date="2013" name="Science">
        <title>The Amborella genome and the evolution of flowering plants.</title>
        <authorList>
            <consortium name="Amborella Genome Project"/>
        </authorList>
    </citation>
    <scope>NUCLEOTIDE SEQUENCE [LARGE SCALE GENOMIC DNA]</scope>
</reference>
<accession>W1PCP1</accession>
<organism evidence="1 2">
    <name type="scientific">Amborella trichopoda</name>
    <dbReference type="NCBI Taxonomy" id="13333"/>
    <lineage>
        <taxon>Eukaryota</taxon>
        <taxon>Viridiplantae</taxon>
        <taxon>Streptophyta</taxon>
        <taxon>Embryophyta</taxon>
        <taxon>Tracheophyta</taxon>
        <taxon>Spermatophyta</taxon>
        <taxon>Magnoliopsida</taxon>
        <taxon>Amborellales</taxon>
        <taxon>Amborellaceae</taxon>
        <taxon>Amborella</taxon>
    </lineage>
</organism>
<evidence type="ECO:0000313" key="1">
    <source>
        <dbReference type="EMBL" id="ERN04810.1"/>
    </source>
</evidence>
<dbReference type="HOGENOM" id="CLU_2029843_0_0_1"/>
<proteinExistence type="predicted"/>
<evidence type="ECO:0000313" key="2">
    <source>
        <dbReference type="Proteomes" id="UP000017836"/>
    </source>
</evidence>
<dbReference type="Proteomes" id="UP000017836">
    <property type="component" value="Unassembled WGS sequence"/>
</dbReference>
<dbReference type="EMBL" id="KI394165">
    <property type="protein sequence ID" value="ERN04810.1"/>
    <property type="molecule type" value="Genomic_DNA"/>
</dbReference>
<sequence length="122" mass="13835">MPTWHSPSFSSRMYTELPPLSPCAFSASHLSSCTFTMPTAMRFTCSVVRSHYHVPHHRAPLLLCRTLPLPRNYCHVPLLLCIDHHHCVTNTVVHPIAARLFSPSIAARPTLYLSHRALNQLR</sequence>
<gene>
    <name evidence="1" type="ORF">AMTR_s00208p00026010</name>
</gene>
<protein>
    <submittedName>
        <fullName evidence="1">Uncharacterized protein</fullName>
    </submittedName>
</protein>
<name>W1PCP1_AMBTC</name>